<evidence type="ECO:0000313" key="3">
    <source>
        <dbReference type="Proteomes" id="UP000578352"/>
    </source>
</evidence>
<evidence type="ECO:0000313" key="2">
    <source>
        <dbReference type="EMBL" id="NYJ22880.1"/>
    </source>
</evidence>
<reference evidence="2 3" key="1">
    <citation type="submission" date="2020-07" db="EMBL/GenBank/DDBJ databases">
        <title>Sequencing the genomes of 1000 actinobacteria strains.</title>
        <authorList>
            <person name="Klenk H.-P."/>
        </authorList>
    </citation>
    <scope>NUCLEOTIDE SEQUENCE [LARGE SCALE GENOMIC DNA]</scope>
    <source>
        <strain evidence="2 3">DSM 15165</strain>
    </source>
</reference>
<name>A0A853CVN1_9MICO</name>
<dbReference type="Proteomes" id="UP000578352">
    <property type="component" value="Unassembled WGS sequence"/>
</dbReference>
<accession>A0A853CVN1</accession>
<dbReference type="SUPFAM" id="SSF53474">
    <property type="entry name" value="alpha/beta-Hydrolases"/>
    <property type="match status" value="1"/>
</dbReference>
<proteinExistence type="predicted"/>
<dbReference type="PANTHER" id="PTHR43433:SF5">
    <property type="entry name" value="AB HYDROLASE-1 DOMAIN-CONTAINING PROTEIN"/>
    <property type="match status" value="1"/>
</dbReference>
<dbReference type="RefSeq" id="WP_179604878.1">
    <property type="nucleotide sequence ID" value="NZ_BAABEH010000001.1"/>
</dbReference>
<dbReference type="GO" id="GO:0003824">
    <property type="term" value="F:catalytic activity"/>
    <property type="evidence" value="ECO:0007669"/>
    <property type="project" value="UniProtKB-ARBA"/>
</dbReference>
<gene>
    <name evidence="2" type="ORF">HNR13_001167</name>
</gene>
<feature type="domain" description="AB hydrolase-1" evidence="1">
    <location>
        <begin position="38"/>
        <end position="277"/>
    </location>
</feature>
<protein>
    <submittedName>
        <fullName evidence="2">Pimeloyl-ACP methyl ester carboxylesterase</fullName>
    </submittedName>
</protein>
<dbReference type="Gene3D" id="3.40.50.1820">
    <property type="entry name" value="alpha/beta hydrolase"/>
    <property type="match status" value="1"/>
</dbReference>
<dbReference type="InterPro" id="IPR029058">
    <property type="entry name" value="AB_hydrolase_fold"/>
</dbReference>
<sequence length="302" mass="31183">MSRTVSTAPSTDQLTSHLVSSEDGTPIEYFSTGTGPGLVIVHGTMQSAASQGELAAALAGTFTVHLVNRRGRGRSGAYPALDRYDLAVDVADVAAVVAATGSTAVLGISSGGIIAAEVALAHPGLAVVLFEPALVADGSLDLDAFLRRFEPEAARGDVPAYMVTALLGTQMGPGFLRFFPRRMLESSTRKMLAKDAGALPAGGATMGELAAAVPYDMRIVAQRADRIADYAAIRGPVLLLTAEKSPAYLRHAVTRLGELLPGARVATIPGTGHSATQNRKDGGKPEVVAALVQEGLDALQAR</sequence>
<evidence type="ECO:0000259" key="1">
    <source>
        <dbReference type="Pfam" id="PF12697"/>
    </source>
</evidence>
<dbReference type="InterPro" id="IPR050471">
    <property type="entry name" value="AB_hydrolase"/>
</dbReference>
<organism evidence="2 3">
    <name type="scientific">Leifsonia shinshuensis</name>
    <dbReference type="NCBI Taxonomy" id="150026"/>
    <lineage>
        <taxon>Bacteria</taxon>
        <taxon>Bacillati</taxon>
        <taxon>Actinomycetota</taxon>
        <taxon>Actinomycetes</taxon>
        <taxon>Micrococcales</taxon>
        <taxon>Microbacteriaceae</taxon>
        <taxon>Leifsonia</taxon>
    </lineage>
</organism>
<dbReference type="InterPro" id="IPR000073">
    <property type="entry name" value="AB_hydrolase_1"/>
</dbReference>
<dbReference type="EMBL" id="JACCFL010000001">
    <property type="protein sequence ID" value="NYJ22880.1"/>
    <property type="molecule type" value="Genomic_DNA"/>
</dbReference>
<dbReference type="PANTHER" id="PTHR43433">
    <property type="entry name" value="HYDROLASE, ALPHA/BETA FOLD FAMILY PROTEIN"/>
    <property type="match status" value="1"/>
</dbReference>
<dbReference type="Pfam" id="PF12697">
    <property type="entry name" value="Abhydrolase_6"/>
    <property type="match status" value="1"/>
</dbReference>
<dbReference type="AlphaFoldDB" id="A0A853CVN1"/>
<comment type="caution">
    <text evidence="2">The sequence shown here is derived from an EMBL/GenBank/DDBJ whole genome shotgun (WGS) entry which is preliminary data.</text>
</comment>